<dbReference type="Pfam" id="PF01656">
    <property type="entry name" value="CbiA"/>
    <property type="match status" value="1"/>
</dbReference>
<dbReference type="EMBL" id="CP014782">
    <property type="protein sequence ID" value="AQS38354.1"/>
    <property type="molecule type" value="Genomic_DNA"/>
</dbReference>
<dbReference type="CDD" id="cd02042">
    <property type="entry name" value="ParAB_family"/>
    <property type="match status" value="1"/>
</dbReference>
<dbReference type="PANTHER" id="PTHR13696:SF96">
    <property type="entry name" value="COBQ_COBB_MIND_PARA NUCLEOTIDE BINDING DOMAIN-CONTAINING PROTEIN"/>
    <property type="match status" value="1"/>
</dbReference>
<proteinExistence type="predicted"/>
<evidence type="ECO:0000313" key="3">
    <source>
        <dbReference type="Proteomes" id="UP000189545"/>
    </source>
</evidence>
<dbReference type="InterPro" id="IPR050678">
    <property type="entry name" value="DNA_Partitioning_ATPase"/>
</dbReference>
<dbReference type="AlphaFoldDB" id="A0A1S6HS96"/>
<feature type="domain" description="CobQ/CobB/MinD/ParA nucleotide binding" evidence="1">
    <location>
        <begin position="55"/>
        <end position="225"/>
    </location>
</feature>
<dbReference type="OrthoDB" id="69313at2"/>
<keyword evidence="3" id="KW-1185">Reference proteome</keyword>
<protein>
    <submittedName>
        <fullName evidence="2">CobQ/CobB/MinD/ParA nucleotide binding domain-containing protein</fullName>
    </submittedName>
</protein>
<dbReference type="InterPro" id="IPR027417">
    <property type="entry name" value="P-loop_NTPase"/>
</dbReference>
<dbReference type="SUPFAM" id="SSF52540">
    <property type="entry name" value="P-loop containing nucleoside triphosphate hydrolases"/>
    <property type="match status" value="1"/>
</dbReference>
<dbReference type="PANTHER" id="PTHR13696">
    <property type="entry name" value="P-LOOP CONTAINING NUCLEOSIDE TRIPHOSPHATE HYDROLASE"/>
    <property type="match status" value="1"/>
</dbReference>
<accession>A0A1S6HS96</accession>
<dbReference type="InterPro" id="IPR002586">
    <property type="entry name" value="CobQ/CobB/MinD/ParA_Nub-bd_dom"/>
</dbReference>
<sequence>MSSTVRTHESKVGVSMPPANFAMDNILSQATIAKTPKLSKPVEVAYQNSMSTKLLVLNSKGGCGKSTFTMALCRQLLNQSKKVEIIDLDVQQTAFHWGSGQDELRATRFQFQRGRFFSLVVRVLKETDVTVIDTPSSFNHDELGRYLTLAQKIIIPIQPTSIDIHAALNFIQKLTQHPIYKQRRSPIALIATRCLSSNQFILFNKVFSHLNFDILGYMSADIAYIEQFDFFGAFSTNKQVQDKAASSNKAHLNSNLDKKLWSKVSRWVTE</sequence>
<evidence type="ECO:0000313" key="2">
    <source>
        <dbReference type="EMBL" id="AQS38354.1"/>
    </source>
</evidence>
<name>A0A1S6HS96_9GAMM</name>
<dbReference type="STRING" id="225848.Sps_03212"/>
<organism evidence="2 3">
    <name type="scientific">Shewanella psychrophila</name>
    <dbReference type="NCBI Taxonomy" id="225848"/>
    <lineage>
        <taxon>Bacteria</taxon>
        <taxon>Pseudomonadati</taxon>
        <taxon>Pseudomonadota</taxon>
        <taxon>Gammaproteobacteria</taxon>
        <taxon>Alteromonadales</taxon>
        <taxon>Shewanellaceae</taxon>
        <taxon>Shewanella</taxon>
    </lineage>
</organism>
<dbReference type="Proteomes" id="UP000189545">
    <property type="component" value="Chromosome"/>
</dbReference>
<reference evidence="2 3" key="1">
    <citation type="submission" date="2016-03" db="EMBL/GenBank/DDBJ databases">
        <title>Complete genome sequence of Shewanella psychrophila WP2, a deep sea bacterium isolated from west Pacific sediment.</title>
        <authorList>
            <person name="Xu G."/>
            <person name="Jian H."/>
        </authorList>
    </citation>
    <scope>NUCLEOTIDE SEQUENCE [LARGE SCALE GENOMIC DNA]</scope>
    <source>
        <strain evidence="2 3">WP2</strain>
    </source>
</reference>
<evidence type="ECO:0000259" key="1">
    <source>
        <dbReference type="Pfam" id="PF01656"/>
    </source>
</evidence>
<dbReference type="Gene3D" id="3.40.50.300">
    <property type="entry name" value="P-loop containing nucleotide triphosphate hydrolases"/>
    <property type="match status" value="1"/>
</dbReference>
<gene>
    <name evidence="2" type="ORF">Sps_03212</name>
</gene>
<dbReference type="KEGG" id="spsw:Sps_03212"/>